<dbReference type="InterPro" id="IPR008995">
    <property type="entry name" value="Mo/tungstate-bd_C_term_dom"/>
</dbReference>
<dbReference type="InterPro" id="IPR050093">
    <property type="entry name" value="ABC_SmlMolc_Importer"/>
</dbReference>
<dbReference type="Gene3D" id="2.40.50.100">
    <property type="match status" value="1"/>
</dbReference>
<dbReference type="InterPro" id="IPR003593">
    <property type="entry name" value="AAA+_ATPase"/>
</dbReference>
<protein>
    <submittedName>
        <fullName evidence="6">ABC transporter ATP-binding protein</fullName>
    </submittedName>
</protein>
<dbReference type="SUPFAM" id="SSF52540">
    <property type="entry name" value="P-loop containing nucleoside triphosphate hydrolases"/>
    <property type="match status" value="1"/>
</dbReference>
<keyword evidence="1" id="KW-0813">Transport</keyword>
<evidence type="ECO:0000256" key="1">
    <source>
        <dbReference type="ARBA" id="ARBA00022448"/>
    </source>
</evidence>
<gene>
    <name evidence="6" type="ORF">EW139_09090</name>
</gene>
<dbReference type="SMART" id="SM00382">
    <property type="entry name" value="AAA"/>
    <property type="match status" value="1"/>
</dbReference>
<dbReference type="InterPro" id="IPR027417">
    <property type="entry name" value="P-loop_NTPase"/>
</dbReference>
<dbReference type="Gene3D" id="3.40.50.300">
    <property type="entry name" value="P-loop containing nucleotide triphosphate hydrolases"/>
    <property type="match status" value="1"/>
</dbReference>
<evidence type="ECO:0000256" key="3">
    <source>
        <dbReference type="ARBA" id="ARBA00022840"/>
    </source>
</evidence>
<dbReference type="Pfam" id="PF08402">
    <property type="entry name" value="TOBE_2"/>
    <property type="match status" value="1"/>
</dbReference>
<evidence type="ECO:0000313" key="6">
    <source>
        <dbReference type="EMBL" id="QBR48275.1"/>
    </source>
</evidence>
<dbReference type="Pfam" id="PF00005">
    <property type="entry name" value="ABC_tran"/>
    <property type="match status" value="1"/>
</dbReference>
<dbReference type="Proteomes" id="UP000295756">
    <property type="component" value="Chromosome"/>
</dbReference>
<reference evidence="6 7" key="1">
    <citation type="submission" date="2019-03" db="EMBL/GenBank/DDBJ databases">
        <title>Complete Genome Sequence of Leuconostoc kimchii strain NKJ218 Isolated from Homemade Kimchi.</title>
        <authorList>
            <person name="Jung J.Y."/>
            <person name="Jin H.M."/>
            <person name="Jung J.-W."/>
            <person name="Lee S.-Y."/>
            <person name="Ryu B.-G."/>
            <person name="Han S.-S."/>
            <person name="Kang H.K."/>
            <person name="Choi H.W."/>
            <person name="Chung E.J."/>
            <person name="Choi K.-M."/>
        </authorList>
    </citation>
    <scope>NUCLEOTIDE SEQUENCE [LARGE SCALE GENOMIC DNA]</scope>
    <source>
        <strain evidence="6 7">NKJ218</strain>
    </source>
</reference>
<evidence type="ECO:0000259" key="5">
    <source>
        <dbReference type="PROSITE" id="PS50893"/>
    </source>
</evidence>
<keyword evidence="4" id="KW-1278">Translocase</keyword>
<dbReference type="SUPFAM" id="SSF50331">
    <property type="entry name" value="MOP-like"/>
    <property type="match status" value="1"/>
</dbReference>
<dbReference type="GO" id="GO:0005524">
    <property type="term" value="F:ATP binding"/>
    <property type="evidence" value="ECO:0007669"/>
    <property type="project" value="UniProtKB-KW"/>
</dbReference>
<evidence type="ECO:0000313" key="7">
    <source>
        <dbReference type="Proteomes" id="UP000295756"/>
    </source>
</evidence>
<feature type="domain" description="ABC transporter" evidence="5">
    <location>
        <begin position="29"/>
        <end position="259"/>
    </location>
</feature>
<proteinExistence type="predicted"/>
<dbReference type="PROSITE" id="PS00211">
    <property type="entry name" value="ABC_TRANSPORTER_1"/>
    <property type="match status" value="1"/>
</dbReference>
<dbReference type="PANTHER" id="PTHR42781:SF4">
    <property type="entry name" value="SPERMIDINE_PUTRESCINE IMPORT ATP-BINDING PROTEIN POTA"/>
    <property type="match status" value="1"/>
</dbReference>
<evidence type="ECO:0000256" key="2">
    <source>
        <dbReference type="ARBA" id="ARBA00022741"/>
    </source>
</evidence>
<organism evidence="6 7">
    <name type="scientific">Leuconostoc kimchii</name>
    <dbReference type="NCBI Taxonomy" id="136609"/>
    <lineage>
        <taxon>Bacteria</taxon>
        <taxon>Bacillati</taxon>
        <taxon>Bacillota</taxon>
        <taxon>Bacilli</taxon>
        <taxon>Lactobacillales</taxon>
        <taxon>Lactobacillaceae</taxon>
        <taxon>Leuconostoc</taxon>
    </lineage>
</organism>
<dbReference type="PROSITE" id="PS50893">
    <property type="entry name" value="ABC_TRANSPORTER_2"/>
    <property type="match status" value="1"/>
</dbReference>
<accession>A0ABX5SQ61</accession>
<name>A0ABX5SQ61_9LACO</name>
<dbReference type="PANTHER" id="PTHR42781">
    <property type="entry name" value="SPERMIDINE/PUTRESCINE IMPORT ATP-BINDING PROTEIN POTA"/>
    <property type="match status" value="1"/>
</dbReference>
<keyword evidence="3 6" id="KW-0067">ATP-binding</keyword>
<evidence type="ECO:0000256" key="4">
    <source>
        <dbReference type="ARBA" id="ARBA00022967"/>
    </source>
</evidence>
<dbReference type="InterPro" id="IPR003439">
    <property type="entry name" value="ABC_transporter-like_ATP-bd"/>
</dbReference>
<sequence length="389" mass="44161">MKLHAFLVTIYLLIKSEDRKVSNESTPIIEFRNVGLSYDDNSVLKNIDFELEAGKFYTLLGPSGSGKTTILNLISGQLTVTYGDILFEGQVINHVPVEKRHMNTVFQDYGLFPNMNVFENVAFGPRIKGKSKKEIKAKVTEMLALVKLGEYADREITELSGGQRQRVAIARALANDPEVLLLDEPLSALDYKLRKEMQYELREIQQRLGITFVFVTHDQEEALAMSDWIFVMNDGVIQQNGSPEDIYDEPINHFVADFIGESNILDGIMTADYLVHFTGKDFENVDAGMRPNERVEVVLRPEDLDLTTVENGKLVVTIDDQSFRGDYYEITAIDDDGNEWQVQATNKSTVGERVGLTFDPEDIHIMRFNESENDFDARLESYEDEDDNA</sequence>
<keyword evidence="7" id="KW-1185">Reference proteome</keyword>
<dbReference type="EMBL" id="CP037939">
    <property type="protein sequence ID" value="QBR48275.1"/>
    <property type="molecule type" value="Genomic_DNA"/>
</dbReference>
<dbReference type="InterPro" id="IPR013611">
    <property type="entry name" value="Transp-assoc_OB_typ2"/>
</dbReference>
<keyword evidence="2" id="KW-0547">Nucleotide-binding</keyword>
<dbReference type="InterPro" id="IPR017871">
    <property type="entry name" value="ABC_transporter-like_CS"/>
</dbReference>